<keyword evidence="3" id="KW-0240">DNA-directed RNA polymerase</keyword>
<proteinExistence type="inferred from homology"/>
<keyword evidence="5" id="KW-0539">Nucleus</keyword>
<dbReference type="EMBL" id="QEAO01000051">
    <property type="protein sequence ID" value="TPX31092.1"/>
    <property type="molecule type" value="Genomic_DNA"/>
</dbReference>
<feature type="compositionally biased region" description="Basic and acidic residues" evidence="6">
    <location>
        <begin position="364"/>
        <end position="381"/>
    </location>
</feature>
<dbReference type="RefSeq" id="XP_031022609.1">
    <property type="nucleotide sequence ID" value="XM_031171435.1"/>
</dbReference>
<evidence type="ECO:0000256" key="4">
    <source>
        <dbReference type="ARBA" id="ARBA00023163"/>
    </source>
</evidence>
<dbReference type="InterPro" id="IPR016049">
    <property type="entry name" value="RNA_pol_Rpc34-like"/>
</dbReference>
<dbReference type="FunFam" id="1.10.10.10:FF:000116">
    <property type="entry name" value="DNA-directed RNA polymerase III subunit RPC6"/>
    <property type="match status" value="1"/>
</dbReference>
<feature type="compositionally biased region" description="Acidic residues" evidence="6">
    <location>
        <begin position="343"/>
        <end position="363"/>
    </location>
</feature>
<dbReference type="STRING" id="1806994.A0A507BU40"/>
<keyword evidence="8" id="KW-1185">Reference proteome</keyword>
<evidence type="ECO:0000313" key="8">
    <source>
        <dbReference type="Proteomes" id="UP000319731"/>
    </source>
</evidence>
<feature type="compositionally biased region" description="Basic residues" evidence="6">
    <location>
        <begin position="29"/>
        <end position="39"/>
    </location>
</feature>
<dbReference type="OrthoDB" id="613763at2759"/>
<dbReference type="InterPro" id="IPR036390">
    <property type="entry name" value="WH_DNA-bd_sf"/>
</dbReference>
<evidence type="ECO:0000256" key="3">
    <source>
        <dbReference type="ARBA" id="ARBA00022478"/>
    </source>
</evidence>
<dbReference type="GO" id="GO:0006383">
    <property type="term" value="P:transcription by RNA polymerase III"/>
    <property type="evidence" value="ECO:0007669"/>
    <property type="project" value="InterPro"/>
</dbReference>
<dbReference type="Gene3D" id="1.10.10.10">
    <property type="entry name" value="Winged helix-like DNA-binding domain superfamily/Winged helix DNA-binding domain"/>
    <property type="match status" value="2"/>
</dbReference>
<comment type="caution">
    <text evidence="7">The sequence shown here is derived from an EMBL/GenBank/DDBJ whole genome shotgun (WGS) entry which is preliminary data.</text>
</comment>
<dbReference type="AlphaFoldDB" id="A0A507BU40"/>
<reference evidence="7 8" key="1">
    <citation type="journal article" date="2019" name="Sci. Rep.">
        <title>Comparative genomics of chytrid fungi reveal insights into the obligate biotrophic and pathogenic lifestyle of Synchytrium endobioticum.</title>
        <authorList>
            <person name="van de Vossenberg B.T.L.H."/>
            <person name="Warris S."/>
            <person name="Nguyen H.D.T."/>
            <person name="van Gent-Pelzer M.P.E."/>
            <person name="Joly D.L."/>
            <person name="van de Geest H.C."/>
            <person name="Bonants P.J.M."/>
            <person name="Smith D.S."/>
            <person name="Levesque C.A."/>
            <person name="van der Lee T.A.J."/>
        </authorList>
    </citation>
    <scope>NUCLEOTIDE SEQUENCE [LARGE SCALE GENOMIC DNA]</scope>
    <source>
        <strain evidence="7 8">JEL517</strain>
    </source>
</reference>
<comment type="subcellular location">
    <subcellularLocation>
        <location evidence="1">Nucleus</location>
    </subcellularLocation>
</comment>
<dbReference type="InterPro" id="IPR007832">
    <property type="entry name" value="RNA_pol_Rpc34"/>
</dbReference>
<accession>A0A507BU40</accession>
<dbReference type="GeneID" id="42006732"/>
<evidence type="ECO:0000256" key="6">
    <source>
        <dbReference type="SAM" id="MobiDB-lite"/>
    </source>
</evidence>
<evidence type="ECO:0000256" key="1">
    <source>
        <dbReference type="ARBA" id="ARBA00004123"/>
    </source>
</evidence>
<feature type="region of interest" description="Disordered" evidence="6">
    <location>
        <begin position="1"/>
        <end position="44"/>
    </location>
</feature>
<gene>
    <name evidence="7" type="ORF">SmJEL517_g05509</name>
</gene>
<dbReference type="Pfam" id="PF05158">
    <property type="entry name" value="RNA_pol_Rpc34"/>
    <property type="match status" value="1"/>
</dbReference>
<dbReference type="GO" id="GO:0005666">
    <property type="term" value="C:RNA polymerase III complex"/>
    <property type="evidence" value="ECO:0007669"/>
    <property type="project" value="InterPro"/>
</dbReference>
<feature type="compositionally biased region" description="Low complexity" evidence="6">
    <location>
        <begin position="312"/>
        <end position="327"/>
    </location>
</feature>
<comment type="similarity">
    <text evidence="2">Belongs to the eukaryotic RPC34/RPC39 RNA polymerase subunit family.</text>
</comment>
<evidence type="ECO:0000256" key="2">
    <source>
        <dbReference type="ARBA" id="ARBA00011038"/>
    </source>
</evidence>
<sequence>MSSKRKIADEDDGGGANPVAGSSSSSSNIKKKKTSHKKHKEEPIDHATAVANTLANLNFEERKILDELRKHPNGLPQAVLQQALPDIDLKDLLESINSLSVKQVVEFISHGRELFFRAKSDEEFKKTKGLSDEELMVYNVIKSAGNRGIWVRHIKEKSNLHEKSVTKCLDKLSNSLLVKCMTSVKFKTRRLYMLAEVMPSVEVTGGVFYTDQEFDTELADQVSLVCHHHIINKTYCDGDMLKPRDSRYKNWATAQSCLKYVAGLGVLNNTDLSVEDIVRVLNRLVYDGKITRYRRDGKSNEIIKVKDEPVKPAKASKSTKKGAAASKKPTRAAARRAAAALAEDSDENQDDMGSDIELPELDPDALKDEETGGYGPREKKQPPPAEDSNDFDDGDDIAEALAGEVDMYYYEAIRPSEYREEIGKDALPSFFQPGEKGQAPRLPGNEWSGRWSALSSVPCGTCPVASFCSDNGPVNPSSCVYITNWMAEW</sequence>
<dbReference type="GO" id="GO:0005654">
    <property type="term" value="C:nucleoplasm"/>
    <property type="evidence" value="ECO:0007669"/>
    <property type="project" value="UniProtKB-ARBA"/>
</dbReference>
<keyword evidence="4" id="KW-0804">Transcription</keyword>
<organism evidence="7 8">
    <name type="scientific">Synchytrium microbalum</name>
    <dbReference type="NCBI Taxonomy" id="1806994"/>
    <lineage>
        <taxon>Eukaryota</taxon>
        <taxon>Fungi</taxon>
        <taxon>Fungi incertae sedis</taxon>
        <taxon>Chytridiomycota</taxon>
        <taxon>Chytridiomycota incertae sedis</taxon>
        <taxon>Chytridiomycetes</taxon>
        <taxon>Synchytriales</taxon>
        <taxon>Synchytriaceae</taxon>
        <taxon>Synchytrium</taxon>
    </lineage>
</organism>
<dbReference type="GO" id="GO:0005737">
    <property type="term" value="C:cytoplasm"/>
    <property type="evidence" value="ECO:0007669"/>
    <property type="project" value="UniProtKB-ARBA"/>
</dbReference>
<feature type="region of interest" description="Disordered" evidence="6">
    <location>
        <begin position="304"/>
        <end position="395"/>
    </location>
</feature>
<evidence type="ECO:0008006" key="9">
    <source>
        <dbReference type="Google" id="ProtNLM"/>
    </source>
</evidence>
<evidence type="ECO:0000313" key="7">
    <source>
        <dbReference type="EMBL" id="TPX31092.1"/>
    </source>
</evidence>
<dbReference type="InterPro" id="IPR036388">
    <property type="entry name" value="WH-like_DNA-bd_sf"/>
</dbReference>
<dbReference type="Proteomes" id="UP000319731">
    <property type="component" value="Unassembled WGS sequence"/>
</dbReference>
<dbReference type="PANTHER" id="PTHR12780">
    <property type="entry name" value="RNA POLYMERASE III DNA DIRECTED , 39KD SUBUNIT-RELATED"/>
    <property type="match status" value="1"/>
</dbReference>
<protein>
    <recommendedName>
        <fullName evidence="9">DNA-directed RNA polymerase III subunit RPC6</fullName>
    </recommendedName>
</protein>
<evidence type="ECO:0000256" key="5">
    <source>
        <dbReference type="ARBA" id="ARBA00023242"/>
    </source>
</evidence>
<name>A0A507BU40_9FUNG</name>
<dbReference type="SUPFAM" id="SSF46785">
    <property type="entry name" value="Winged helix' DNA-binding domain"/>
    <property type="match status" value="2"/>
</dbReference>